<accession>A0A9E3LV80</accession>
<sequence length="63" mass="7279">MSKASANKKNRNHSIIWGKSFINKPQTAQNPYCSNSPPRFIERLQKIPALFIRLDFGQEGWFA</sequence>
<proteinExistence type="predicted"/>
<dbReference type="EMBL" id="JAHHHW010000145">
    <property type="protein sequence ID" value="MBW4434891.1"/>
    <property type="molecule type" value="Genomic_DNA"/>
</dbReference>
<evidence type="ECO:0000313" key="2">
    <source>
        <dbReference type="Proteomes" id="UP000813215"/>
    </source>
</evidence>
<name>A0A9E3LV80_9NOST</name>
<evidence type="ECO:0000313" key="1">
    <source>
        <dbReference type="EMBL" id="MBW4434891.1"/>
    </source>
</evidence>
<dbReference type="Proteomes" id="UP000813215">
    <property type="component" value="Unassembled WGS sequence"/>
</dbReference>
<gene>
    <name evidence="1" type="ORF">KME28_25050</name>
</gene>
<comment type="caution">
    <text evidence="1">The sequence shown here is derived from an EMBL/GenBank/DDBJ whole genome shotgun (WGS) entry which is preliminary data.</text>
</comment>
<reference evidence="1" key="1">
    <citation type="submission" date="2021-05" db="EMBL/GenBank/DDBJ databases">
        <authorList>
            <person name="Pietrasiak N."/>
            <person name="Ward R."/>
            <person name="Stajich J.E."/>
            <person name="Kurbessoian T."/>
        </authorList>
    </citation>
    <scope>NUCLEOTIDE SEQUENCE</scope>
    <source>
        <strain evidence="1">HA4357-MV3</strain>
    </source>
</reference>
<protein>
    <submittedName>
        <fullName evidence="1">Uncharacterized protein</fullName>
    </submittedName>
</protein>
<reference evidence="1" key="2">
    <citation type="journal article" date="2022" name="Microbiol. Resour. Announc.">
        <title>Metagenome Sequencing to Explore Phylogenomics of Terrestrial Cyanobacteria.</title>
        <authorList>
            <person name="Ward R.D."/>
            <person name="Stajich J.E."/>
            <person name="Johansen J.R."/>
            <person name="Huntemann M."/>
            <person name="Clum A."/>
            <person name="Foster B."/>
            <person name="Foster B."/>
            <person name="Roux S."/>
            <person name="Palaniappan K."/>
            <person name="Varghese N."/>
            <person name="Mukherjee S."/>
            <person name="Reddy T.B.K."/>
            <person name="Daum C."/>
            <person name="Copeland A."/>
            <person name="Chen I.A."/>
            <person name="Ivanova N.N."/>
            <person name="Kyrpides N.C."/>
            <person name="Shapiro N."/>
            <person name="Eloe-Fadrosh E.A."/>
            <person name="Pietrasiak N."/>
        </authorList>
    </citation>
    <scope>NUCLEOTIDE SEQUENCE</scope>
    <source>
        <strain evidence="1">HA4357-MV3</strain>
    </source>
</reference>
<organism evidence="1 2">
    <name type="scientific">Pelatocladus maniniholoensis HA4357-MV3</name>
    <dbReference type="NCBI Taxonomy" id="1117104"/>
    <lineage>
        <taxon>Bacteria</taxon>
        <taxon>Bacillati</taxon>
        <taxon>Cyanobacteriota</taxon>
        <taxon>Cyanophyceae</taxon>
        <taxon>Nostocales</taxon>
        <taxon>Nostocaceae</taxon>
        <taxon>Pelatocladus</taxon>
    </lineage>
</organism>
<dbReference type="AlphaFoldDB" id="A0A9E3LV80"/>